<dbReference type="SMART" id="SM00326">
    <property type="entry name" value="SH3"/>
    <property type="match status" value="1"/>
</dbReference>
<evidence type="ECO:0000256" key="3">
    <source>
        <dbReference type="PROSITE-ProRule" id="PRU00192"/>
    </source>
</evidence>
<dbReference type="CDD" id="cd11856">
    <property type="entry name" value="SH3_p47phox_like"/>
    <property type="match status" value="1"/>
</dbReference>
<dbReference type="PROSITE" id="PS50002">
    <property type="entry name" value="SH3"/>
    <property type="match status" value="1"/>
</dbReference>
<evidence type="ECO:0000259" key="5">
    <source>
        <dbReference type="PROSITE" id="PS50002"/>
    </source>
</evidence>
<dbReference type="AlphaFoldDB" id="A0A0B6YPU2"/>
<gene>
    <name evidence="6" type="primary">ORF32234</name>
</gene>
<dbReference type="Gene3D" id="2.30.30.40">
    <property type="entry name" value="SH3 Domains"/>
    <property type="match status" value="1"/>
</dbReference>
<dbReference type="InterPro" id="IPR001452">
    <property type="entry name" value="SH3_domain"/>
</dbReference>
<dbReference type="GO" id="GO:0005737">
    <property type="term" value="C:cytoplasm"/>
    <property type="evidence" value="ECO:0007669"/>
    <property type="project" value="TreeGrafter"/>
</dbReference>
<evidence type="ECO:0000256" key="1">
    <source>
        <dbReference type="ARBA" id="ARBA00022443"/>
    </source>
</evidence>
<protein>
    <recommendedName>
        <fullName evidence="5">SH3 domain-containing protein</fullName>
    </recommendedName>
</protein>
<accession>A0A0B6YPU2</accession>
<sequence>DDLDPPTSSVDEGKLKGSKEKKAEKITAPKRLECYVAVAEYVVQASGEVALKPGLKVEVLEKSDSGWWFVNSEDEQGWVPSTYLE</sequence>
<dbReference type="InterPro" id="IPR051228">
    <property type="entry name" value="NADPH_Oxidase/PX-Domain"/>
</dbReference>
<feature type="domain" description="SH3" evidence="5">
    <location>
        <begin position="30"/>
        <end position="85"/>
    </location>
</feature>
<dbReference type="PANTHER" id="PTHR15706:SF2">
    <property type="entry name" value="SH3 AND PX DOMAIN-CONTAINING PROTEIN 2A"/>
    <property type="match status" value="1"/>
</dbReference>
<dbReference type="GO" id="GO:0016176">
    <property type="term" value="F:superoxide-generating NADPH oxidase activator activity"/>
    <property type="evidence" value="ECO:0007669"/>
    <property type="project" value="TreeGrafter"/>
</dbReference>
<dbReference type="GO" id="GO:0042554">
    <property type="term" value="P:superoxide anion generation"/>
    <property type="evidence" value="ECO:0007669"/>
    <property type="project" value="TreeGrafter"/>
</dbReference>
<feature type="region of interest" description="Disordered" evidence="4">
    <location>
        <begin position="1"/>
        <end position="22"/>
    </location>
</feature>
<dbReference type="SUPFAM" id="SSF50044">
    <property type="entry name" value="SH3-domain"/>
    <property type="match status" value="1"/>
</dbReference>
<evidence type="ECO:0000256" key="4">
    <source>
        <dbReference type="SAM" id="MobiDB-lite"/>
    </source>
</evidence>
<evidence type="ECO:0000256" key="2">
    <source>
        <dbReference type="ARBA" id="ARBA00022737"/>
    </source>
</evidence>
<keyword evidence="2" id="KW-0677">Repeat</keyword>
<feature type="non-terminal residue" evidence="6">
    <location>
        <position position="85"/>
    </location>
</feature>
<dbReference type="InterPro" id="IPR036028">
    <property type="entry name" value="SH3-like_dom_sf"/>
</dbReference>
<evidence type="ECO:0000313" key="6">
    <source>
        <dbReference type="EMBL" id="CEK58177.1"/>
    </source>
</evidence>
<feature type="compositionally biased region" description="Basic and acidic residues" evidence="4">
    <location>
        <begin position="11"/>
        <end position="22"/>
    </location>
</feature>
<dbReference type="PANTHER" id="PTHR15706">
    <property type="entry name" value="SH3 MULTIPLE DOMAIN"/>
    <property type="match status" value="1"/>
</dbReference>
<organism evidence="6">
    <name type="scientific">Arion vulgaris</name>
    <dbReference type="NCBI Taxonomy" id="1028688"/>
    <lineage>
        <taxon>Eukaryota</taxon>
        <taxon>Metazoa</taxon>
        <taxon>Spiralia</taxon>
        <taxon>Lophotrochozoa</taxon>
        <taxon>Mollusca</taxon>
        <taxon>Gastropoda</taxon>
        <taxon>Heterobranchia</taxon>
        <taxon>Euthyneura</taxon>
        <taxon>Panpulmonata</taxon>
        <taxon>Eupulmonata</taxon>
        <taxon>Stylommatophora</taxon>
        <taxon>Helicina</taxon>
        <taxon>Arionoidea</taxon>
        <taxon>Arionidae</taxon>
        <taxon>Arion</taxon>
    </lineage>
</organism>
<feature type="non-terminal residue" evidence="6">
    <location>
        <position position="1"/>
    </location>
</feature>
<feature type="compositionally biased region" description="Polar residues" evidence="4">
    <location>
        <begin position="1"/>
        <end position="10"/>
    </location>
</feature>
<proteinExistence type="predicted"/>
<reference evidence="6" key="1">
    <citation type="submission" date="2014-12" db="EMBL/GenBank/DDBJ databases">
        <title>Insight into the proteome of Arion vulgaris.</title>
        <authorList>
            <person name="Aradska J."/>
            <person name="Bulat T."/>
            <person name="Smidak R."/>
            <person name="Sarate P."/>
            <person name="Gangsoo J."/>
            <person name="Sialana F."/>
            <person name="Bilban M."/>
            <person name="Lubec G."/>
        </authorList>
    </citation>
    <scope>NUCLEOTIDE SEQUENCE</scope>
    <source>
        <tissue evidence="6">Skin</tissue>
    </source>
</reference>
<keyword evidence="1 3" id="KW-0728">SH3 domain</keyword>
<name>A0A0B6YPU2_9EUPU</name>
<dbReference type="Pfam" id="PF00018">
    <property type="entry name" value="SH3_1"/>
    <property type="match status" value="1"/>
</dbReference>
<dbReference type="EMBL" id="HACG01011312">
    <property type="protein sequence ID" value="CEK58177.1"/>
    <property type="molecule type" value="Transcribed_RNA"/>
</dbReference>